<feature type="non-terminal residue" evidence="3">
    <location>
        <position position="663"/>
    </location>
</feature>
<name>A0A812JVW8_9DINO</name>
<reference evidence="3" key="1">
    <citation type="submission" date="2021-02" db="EMBL/GenBank/DDBJ databases">
        <authorList>
            <person name="Dougan E. K."/>
            <person name="Rhodes N."/>
            <person name="Thang M."/>
            <person name="Chan C."/>
        </authorList>
    </citation>
    <scope>NUCLEOTIDE SEQUENCE</scope>
</reference>
<feature type="region of interest" description="Disordered" evidence="2">
    <location>
        <begin position="206"/>
        <end position="242"/>
    </location>
</feature>
<feature type="region of interest" description="Disordered" evidence="2">
    <location>
        <begin position="31"/>
        <end position="63"/>
    </location>
</feature>
<organism evidence="3 4">
    <name type="scientific">Symbiodinium necroappetens</name>
    <dbReference type="NCBI Taxonomy" id="1628268"/>
    <lineage>
        <taxon>Eukaryota</taxon>
        <taxon>Sar</taxon>
        <taxon>Alveolata</taxon>
        <taxon>Dinophyceae</taxon>
        <taxon>Suessiales</taxon>
        <taxon>Symbiodiniaceae</taxon>
        <taxon>Symbiodinium</taxon>
    </lineage>
</organism>
<feature type="non-terminal residue" evidence="3">
    <location>
        <position position="1"/>
    </location>
</feature>
<feature type="compositionally biased region" description="Polar residues" evidence="2">
    <location>
        <begin position="550"/>
        <end position="564"/>
    </location>
</feature>
<dbReference type="Proteomes" id="UP000601435">
    <property type="component" value="Unassembled WGS sequence"/>
</dbReference>
<comment type="caution">
    <text evidence="3">The sequence shown here is derived from an EMBL/GenBank/DDBJ whole genome shotgun (WGS) entry which is preliminary data.</text>
</comment>
<accession>A0A812JVW8</accession>
<feature type="compositionally biased region" description="Acidic residues" evidence="2">
    <location>
        <begin position="222"/>
        <end position="231"/>
    </location>
</feature>
<keyword evidence="1" id="KW-0175">Coiled coil</keyword>
<feature type="coiled-coil region" evidence="1">
    <location>
        <begin position="137"/>
        <end position="164"/>
    </location>
</feature>
<evidence type="ECO:0000313" key="4">
    <source>
        <dbReference type="Proteomes" id="UP000601435"/>
    </source>
</evidence>
<feature type="region of interest" description="Disordered" evidence="2">
    <location>
        <begin position="638"/>
        <end position="663"/>
    </location>
</feature>
<evidence type="ECO:0000256" key="1">
    <source>
        <dbReference type="SAM" id="Coils"/>
    </source>
</evidence>
<keyword evidence="4" id="KW-1185">Reference proteome</keyword>
<feature type="region of interest" description="Disordered" evidence="2">
    <location>
        <begin position="270"/>
        <end position="290"/>
    </location>
</feature>
<evidence type="ECO:0000313" key="3">
    <source>
        <dbReference type="EMBL" id="CAE7215382.1"/>
    </source>
</evidence>
<feature type="compositionally biased region" description="Basic and acidic residues" evidence="2">
    <location>
        <begin position="643"/>
        <end position="663"/>
    </location>
</feature>
<sequence length="663" mass="73389">QGRHIAVIVELLGTKRQRPIGVVGTKGPLTLNNLHRRHPAAPDWTGGKGSDRKNAKGAFGKGKGQLMAPDVKDLLHAPKPGSLNAAPKAAGISTGWSSDALLMALLPHLPQDGLPLAIQAQIGTFKQSNTGLEGKQLHALVAQKSQAEKEINKIQLQRDKYERGWAQYVAQMSELFMQQLTHHEEVMQQFDQAEPQWTMRLESTTRELREKASGQGTRAKEEEDEDDVEAMGDDRNPGAEAVAAEAAKAKARREDQTSKNRELHEALQKAKLAAEASTKRTGSRSPRWDFGPFMSLHASRKGPCGQDDPRWPYAKPDDGTFVGERIEMPFTEHELLRFVVKLASPRMLCVIGHQDETIDAWWSGLRSMLMFECDASVKQKPINRNGRHLERLLIDFELACTRPLDVFERQVVTWISPKLLESMIDYVLLPQAWEANFVTLGEPDEALPNMGAVLSIWRLRQMQAGKATGFSGIPSEALSAVALQAADVLYPVLMKITIGGVAPQAPEVDPSKAHRLITRKKMFALLTGPSVLQDAQDGLQRLTAGPTRGLNGSLTRPRQNQWSSARGAELRSSDRDGEGLGRELQISEIAQRRIMAGTTKSRRRTRLVVRGLVITASLEWEPDGPRLFAVAQTRYFPAKHLKGSGEKSRDHEEQRDDRAGQAG</sequence>
<dbReference type="OrthoDB" id="421346at2759"/>
<evidence type="ECO:0000256" key="2">
    <source>
        <dbReference type="SAM" id="MobiDB-lite"/>
    </source>
</evidence>
<feature type="region of interest" description="Disordered" evidence="2">
    <location>
        <begin position="542"/>
        <end position="582"/>
    </location>
</feature>
<dbReference type="EMBL" id="CAJNJA010006779">
    <property type="protein sequence ID" value="CAE7215382.1"/>
    <property type="molecule type" value="Genomic_DNA"/>
</dbReference>
<feature type="compositionally biased region" description="Basic and acidic residues" evidence="2">
    <location>
        <begin position="568"/>
        <end position="581"/>
    </location>
</feature>
<gene>
    <name evidence="3" type="ORF">SNEC2469_LOCUS2440</name>
</gene>
<dbReference type="AlphaFoldDB" id="A0A812JVW8"/>
<proteinExistence type="predicted"/>
<protein>
    <submittedName>
        <fullName evidence="3">Uncharacterized protein</fullName>
    </submittedName>
</protein>